<accession>A0A0M0JK28</accession>
<evidence type="ECO:0000313" key="2">
    <source>
        <dbReference type="EMBL" id="KOO26845.1"/>
    </source>
</evidence>
<evidence type="ECO:0000256" key="1">
    <source>
        <dbReference type="SAM" id="MobiDB-lite"/>
    </source>
</evidence>
<gene>
    <name evidence="2" type="ORF">Ctob_004255</name>
</gene>
<dbReference type="AlphaFoldDB" id="A0A0M0JK28"/>
<organism evidence="2 3">
    <name type="scientific">Chrysochromulina tobinii</name>
    <dbReference type="NCBI Taxonomy" id="1460289"/>
    <lineage>
        <taxon>Eukaryota</taxon>
        <taxon>Haptista</taxon>
        <taxon>Haptophyta</taxon>
        <taxon>Prymnesiophyceae</taxon>
        <taxon>Prymnesiales</taxon>
        <taxon>Chrysochromulinaceae</taxon>
        <taxon>Chrysochromulina</taxon>
    </lineage>
</organism>
<dbReference type="Proteomes" id="UP000037460">
    <property type="component" value="Unassembled WGS sequence"/>
</dbReference>
<name>A0A0M0JK28_9EUKA</name>
<dbReference type="EMBL" id="JWZX01002794">
    <property type="protein sequence ID" value="KOO26845.1"/>
    <property type="molecule type" value="Genomic_DNA"/>
</dbReference>
<comment type="caution">
    <text evidence="2">The sequence shown here is derived from an EMBL/GenBank/DDBJ whole genome shotgun (WGS) entry which is preliminary data.</text>
</comment>
<proteinExistence type="predicted"/>
<feature type="region of interest" description="Disordered" evidence="1">
    <location>
        <begin position="74"/>
        <end position="94"/>
    </location>
</feature>
<keyword evidence="3" id="KW-1185">Reference proteome</keyword>
<protein>
    <submittedName>
        <fullName evidence="2">Uncharacterized protein</fullName>
    </submittedName>
</protein>
<sequence>MVLAFSTPSQPPAALMSAPVAEQPGGLAWFESWSGALGALTQPYTPAPSRYVLESDAQPIQQPTIKERARRLEQNFWKTPKREEEGEGDSALNA</sequence>
<evidence type="ECO:0000313" key="3">
    <source>
        <dbReference type="Proteomes" id="UP000037460"/>
    </source>
</evidence>
<reference evidence="3" key="1">
    <citation type="journal article" date="2015" name="PLoS Genet.">
        <title>Genome Sequence and Transcriptome Analyses of Chrysochromulina tobin: Metabolic Tools for Enhanced Algal Fitness in the Prominent Order Prymnesiales (Haptophyceae).</title>
        <authorList>
            <person name="Hovde B.T."/>
            <person name="Deodato C.R."/>
            <person name="Hunsperger H.M."/>
            <person name="Ryken S.A."/>
            <person name="Yost W."/>
            <person name="Jha R.K."/>
            <person name="Patterson J."/>
            <person name="Monnat R.J. Jr."/>
            <person name="Barlow S.B."/>
            <person name="Starkenburg S.R."/>
            <person name="Cattolico R.A."/>
        </authorList>
    </citation>
    <scope>NUCLEOTIDE SEQUENCE</scope>
    <source>
        <strain evidence="3">CCMP291</strain>
    </source>
</reference>